<protein>
    <submittedName>
        <fullName evidence="1">Capsule biosynthesis phosphatase</fullName>
    </submittedName>
</protein>
<dbReference type="EMBL" id="JACHBT010000011">
    <property type="protein sequence ID" value="MBB6505305.1"/>
    <property type="molecule type" value="Genomic_DNA"/>
</dbReference>
<accession>A0A7X0JDJ5</accession>
<dbReference type="Proteomes" id="UP000522313">
    <property type="component" value="Unassembled WGS sequence"/>
</dbReference>
<dbReference type="AlphaFoldDB" id="A0A7X0JDJ5"/>
<reference evidence="1 2" key="1">
    <citation type="submission" date="2020-08" db="EMBL/GenBank/DDBJ databases">
        <title>The Agave Microbiome: Exploring the role of microbial communities in plant adaptations to desert environments.</title>
        <authorList>
            <person name="Partida-Martinez L.P."/>
        </authorList>
    </citation>
    <scope>NUCLEOTIDE SEQUENCE [LARGE SCALE GENOMIC DNA]</scope>
    <source>
        <strain evidence="1 2">AS3.13</strain>
    </source>
</reference>
<comment type="caution">
    <text evidence="1">The sequence shown here is derived from an EMBL/GenBank/DDBJ whole genome shotgun (WGS) entry which is preliminary data.</text>
</comment>
<dbReference type="RefSeq" id="WP_184506048.1">
    <property type="nucleotide sequence ID" value="NZ_JACHBT010000011.1"/>
</dbReference>
<dbReference type="SUPFAM" id="SSF56784">
    <property type="entry name" value="HAD-like"/>
    <property type="match status" value="1"/>
</dbReference>
<dbReference type="InterPro" id="IPR036412">
    <property type="entry name" value="HAD-like_sf"/>
</dbReference>
<dbReference type="Gene3D" id="3.40.50.1000">
    <property type="entry name" value="HAD superfamily/HAD-like"/>
    <property type="match status" value="1"/>
</dbReference>
<organism evidence="1 2">
    <name type="scientific">Sphingomonas endophytica</name>
    <dbReference type="NCBI Taxonomy" id="869719"/>
    <lineage>
        <taxon>Bacteria</taxon>
        <taxon>Pseudomonadati</taxon>
        <taxon>Pseudomonadota</taxon>
        <taxon>Alphaproteobacteria</taxon>
        <taxon>Sphingomonadales</taxon>
        <taxon>Sphingomonadaceae</taxon>
        <taxon>Sphingomonas</taxon>
    </lineage>
</organism>
<evidence type="ECO:0000313" key="1">
    <source>
        <dbReference type="EMBL" id="MBB6505305.1"/>
    </source>
</evidence>
<dbReference type="InterPro" id="IPR023214">
    <property type="entry name" value="HAD_sf"/>
</dbReference>
<reference evidence="1 2" key="2">
    <citation type="submission" date="2020-08" db="EMBL/GenBank/DDBJ databases">
        <authorList>
            <person name="Partida-Martinez L."/>
            <person name="Huntemann M."/>
            <person name="Clum A."/>
            <person name="Wang J."/>
            <person name="Palaniappan K."/>
            <person name="Ritter S."/>
            <person name="Chen I.-M."/>
            <person name="Stamatis D."/>
            <person name="Reddy T."/>
            <person name="O'Malley R."/>
            <person name="Daum C."/>
            <person name="Shapiro N."/>
            <person name="Ivanova N."/>
            <person name="Kyrpides N."/>
            <person name="Woyke T."/>
        </authorList>
    </citation>
    <scope>NUCLEOTIDE SEQUENCE [LARGE SCALE GENOMIC DNA]</scope>
    <source>
        <strain evidence="1 2">AS3.13</strain>
    </source>
</reference>
<proteinExistence type="predicted"/>
<evidence type="ECO:0000313" key="2">
    <source>
        <dbReference type="Proteomes" id="UP000522313"/>
    </source>
</evidence>
<gene>
    <name evidence="1" type="ORF">F4693_002293</name>
</gene>
<sequence length="131" mass="15283">MIQDRQVLVVDIDGTLCPIKRSGEDYRDLPVDVEMRDRLNALRASGWRIILSSARGMRSHDGNAGEILRNVFPTLVEWLKHHEVGYDEIWMAKPWPGHDGFYIDDRTVRPREFLTHSIEELQAICDRDRNI</sequence>
<name>A0A7X0JDJ5_9SPHN</name>